<dbReference type="PANTHER" id="PTHR47738:SF1">
    <property type="entry name" value="NITROGEN REGULATORY PROTEIN"/>
    <property type="match status" value="1"/>
</dbReference>
<dbReference type="AlphaFoldDB" id="A0A6S6SCZ7"/>
<dbReference type="Pfam" id="PF00359">
    <property type="entry name" value="PTS_EIIA_2"/>
    <property type="match status" value="1"/>
</dbReference>
<accession>A0A6S6SCZ7</accession>
<proteinExistence type="predicted"/>
<dbReference type="CDD" id="cd00211">
    <property type="entry name" value="PTS_IIA_fru"/>
    <property type="match status" value="1"/>
</dbReference>
<sequence>MDIATLLSTDRIIFEDEVSSMKKAFEQLSRLLQKGENEDAPSAHAVFDALTSREKLGSTTLGNGIAIPHACMDIPEPIAALLVTDEGIKMDAPDKKPVHLLLALLIPRDNSHMYQPLIKELAANINRKGLYEIFLQHQNPSLTLDHISSLFITDIAA</sequence>
<dbReference type="PANTHER" id="PTHR47738">
    <property type="entry name" value="PTS SYSTEM FRUCTOSE-LIKE EIIA COMPONENT-RELATED"/>
    <property type="match status" value="1"/>
</dbReference>
<name>A0A6S6SCZ7_9GAMM</name>
<keyword evidence="2" id="KW-0762">Sugar transport</keyword>
<gene>
    <name evidence="2" type="ORF">HELGO_WM28168</name>
</gene>
<feature type="domain" description="PTS EIIA type-2" evidence="1">
    <location>
        <begin position="5"/>
        <end position="150"/>
    </location>
</feature>
<reference evidence="2" key="1">
    <citation type="submission" date="2020-01" db="EMBL/GenBank/DDBJ databases">
        <authorList>
            <person name="Meier V. D."/>
            <person name="Meier V D."/>
        </authorList>
    </citation>
    <scope>NUCLEOTIDE SEQUENCE</scope>
    <source>
        <strain evidence="2">HLG_WM_MAG_09</strain>
    </source>
</reference>
<dbReference type="InterPro" id="IPR016152">
    <property type="entry name" value="PTrfase/Anion_transptr"/>
</dbReference>
<dbReference type="GO" id="GO:0030295">
    <property type="term" value="F:protein kinase activator activity"/>
    <property type="evidence" value="ECO:0007669"/>
    <property type="project" value="TreeGrafter"/>
</dbReference>
<evidence type="ECO:0000313" key="2">
    <source>
        <dbReference type="EMBL" id="CAA6800678.1"/>
    </source>
</evidence>
<dbReference type="PROSITE" id="PS00372">
    <property type="entry name" value="PTS_EIIA_TYPE_2_HIS"/>
    <property type="match status" value="1"/>
</dbReference>
<dbReference type="SUPFAM" id="SSF55804">
    <property type="entry name" value="Phoshotransferase/anion transport protein"/>
    <property type="match status" value="1"/>
</dbReference>
<dbReference type="InterPro" id="IPR051541">
    <property type="entry name" value="PTS_SugarTrans_NitroReg"/>
</dbReference>
<dbReference type="Gene3D" id="3.40.930.10">
    <property type="entry name" value="Mannitol-specific EII, Chain A"/>
    <property type="match status" value="1"/>
</dbReference>
<organism evidence="2">
    <name type="scientific">uncultured Thiotrichaceae bacterium</name>
    <dbReference type="NCBI Taxonomy" id="298394"/>
    <lineage>
        <taxon>Bacteria</taxon>
        <taxon>Pseudomonadati</taxon>
        <taxon>Pseudomonadota</taxon>
        <taxon>Gammaproteobacteria</taxon>
        <taxon>Thiotrichales</taxon>
        <taxon>Thiotrichaceae</taxon>
        <taxon>environmental samples</taxon>
    </lineage>
</organism>
<dbReference type="PROSITE" id="PS51094">
    <property type="entry name" value="PTS_EIIA_TYPE_2"/>
    <property type="match status" value="1"/>
</dbReference>
<protein>
    <submittedName>
        <fullName evidence="2">PTS sugar transporter subunit IIA</fullName>
    </submittedName>
</protein>
<evidence type="ECO:0000259" key="1">
    <source>
        <dbReference type="PROSITE" id="PS51094"/>
    </source>
</evidence>
<keyword evidence="2" id="KW-0813">Transport</keyword>
<dbReference type="EMBL" id="CACVAT010000020">
    <property type="protein sequence ID" value="CAA6800678.1"/>
    <property type="molecule type" value="Genomic_DNA"/>
</dbReference>
<dbReference type="InterPro" id="IPR002178">
    <property type="entry name" value="PTS_EIIA_type-2_dom"/>
</dbReference>